<dbReference type="PROSITE" id="PS51885">
    <property type="entry name" value="NEPRILYSIN"/>
    <property type="match status" value="1"/>
</dbReference>
<dbReference type="InterPro" id="IPR024079">
    <property type="entry name" value="MetalloPept_cat_dom_sf"/>
</dbReference>
<keyword evidence="11" id="KW-1185">Reference proteome</keyword>
<evidence type="ECO:0000256" key="7">
    <source>
        <dbReference type="ARBA" id="ARBA00023049"/>
    </source>
</evidence>
<dbReference type="Proteomes" id="UP001595807">
    <property type="component" value="Unassembled WGS sequence"/>
</dbReference>
<evidence type="ECO:0000259" key="8">
    <source>
        <dbReference type="Pfam" id="PF01431"/>
    </source>
</evidence>
<dbReference type="InterPro" id="IPR018497">
    <property type="entry name" value="Peptidase_M13_C"/>
</dbReference>
<dbReference type="InterPro" id="IPR042089">
    <property type="entry name" value="Peptidase_M13_dom_2"/>
</dbReference>
<dbReference type="Pfam" id="PF01431">
    <property type="entry name" value="Peptidase_M13"/>
    <property type="match status" value="1"/>
</dbReference>
<evidence type="ECO:0000256" key="5">
    <source>
        <dbReference type="ARBA" id="ARBA00022801"/>
    </source>
</evidence>
<dbReference type="GO" id="GO:0016787">
    <property type="term" value="F:hydrolase activity"/>
    <property type="evidence" value="ECO:0007669"/>
    <property type="project" value="UniProtKB-KW"/>
</dbReference>
<feature type="domain" description="Peptidase M13 N-terminal" evidence="9">
    <location>
        <begin position="5"/>
        <end position="387"/>
    </location>
</feature>
<evidence type="ECO:0000256" key="4">
    <source>
        <dbReference type="ARBA" id="ARBA00022723"/>
    </source>
</evidence>
<comment type="caution">
    <text evidence="10">The sequence shown here is derived from an EMBL/GenBank/DDBJ whole genome shotgun (WGS) entry which is preliminary data.</text>
</comment>
<dbReference type="InterPro" id="IPR008753">
    <property type="entry name" value="Peptidase_M13_N"/>
</dbReference>
<evidence type="ECO:0000256" key="6">
    <source>
        <dbReference type="ARBA" id="ARBA00022833"/>
    </source>
</evidence>
<dbReference type="Gene3D" id="3.40.390.10">
    <property type="entry name" value="Collagenase (Catalytic Domain)"/>
    <property type="match status" value="1"/>
</dbReference>
<evidence type="ECO:0000259" key="9">
    <source>
        <dbReference type="Pfam" id="PF05649"/>
    </source>
</evidence>
<dbReference type="CDD" id="cd08662">
    <property type="entry name" value="M13"/>
    <property type="match status" value="1"/>
</dbReference>
<comment type="cofactor">
    <cofactor evidence="1">
        <name>Zn(2+)</name>
        <dbReference type="ChEBI" id="CHEBI:29105"/>
    </cofactor>
</comment>
<organism evidence="10 11">
    <name type="scientific">Streptococcus caprae</name>
    <dbReference type="NCBI Taxonomy" id="1640501"/>
    <lineage>
        <taxon>Bacteria</taxon>
        <taxon>Bacillati</taxon>
        <taxon>Bacillota</taxon>
        <taxon>Bacilli</taxon>
        <taxon>Lactobacillales</taxon>
        <taxon>Streptococcaceae</taxon>
        <taxon>Streptococcus</taxon>
    </lineage>
</organism>
<feature type="domain" description="Peptidase M13 C-terminal" evidence="8">
    <location>
        <begin position="441"/>
        <end position="625"/>
    </location>
</feature>
<keyword evidence="5 10" id="KW-0378">Hydrolase</keyword>
<keyword evidence="6" id="KW-0862">Zinc</keyword>
<protein>
    <submittedName>
        <fullName evidence="10">M13 family metallopeptidase</fullName>
        <ecNumber evidence="10">3.4.24.-</ecNumber>
    </submittedName>
</protein>
<name>A0ABV8CYJ9_9STRE</name>
<dbReference type="InterPro" id="IPR000718">
    <property type="entry name" value="Peptidase_M13"/>
</dbReference>
<dbReference type="PANTHER" id="PTHR11733:SF167">
    <property type="entry name" value="FI17812P1-RELATED"/>
    <property type="match status" value="1"/>
</dbReference>
<evidence type="ECO:0000256" key="1">
    <source>
        <dbReference type="ARBA" id="ARBA00001947"/>
    </source>
</evidence>
<keyword evidence="4" id="KW-0479">Metal-binding</keyword>
<proteinExistence type="inferred from homology"/>
<evidence type="ECO:0000313" key="11">
    <source>
        <dbReference type="Proteomes" id="UP001595807"/>
    </source>
</evidence>
<comment type="similarity">
    <text evidence="2">Belongs to the peptidase M13 family.</text>
</comment>
<evidence type="ECO:0000256" key="3">
    <source>
        <dbReference type="ARBA" id="ARBA00022670"/>
    </source>
</evidence>
<dbReference type="EMBL" id="JBHRZV010000052">
    <property type="protein sequence ID" value="MFC3928868.1"/>
    <property type="molecule type" value="Genomic_DNA"/>
</dbReference>
<dbReference type="Pfam" id="PF05649">
    <property type="entry name" value="Peptidase_M13_N"/>
    <property type="match status" value="1"/>
</dbReference>
<evidence type="ECO:0000256" key="2">
    <source>
        <dbReference type="ARBA" id="ARBA00007357"/>
    </source>
</evidence>
<accession>A0ABV8CYJ9</accession>
<keyword evidence="3" id="KW-0645">Protease</keyword>
<dbReference type="SUPFAM" id="SSF55486">
    <property type="entry name" value="Metalloproteases ('zincins'), catalytic domain"/>
    <property type="match status" value="1"/>
</dbReference>
<dbReference type="PANTHER" id="PTHR11733">
    <property type="entry name" value="ZINC METALLOPROTEASE FAMILY M13 NEPRILYSIN-RELATED"/>
    <property type="match status" value="1"/>
</dbReference>
<reference evidence="11" key="1">
    <citation type="journal article" date="2019" name="Int. J. Syst. Evol. Microbiol.">
        <title>The Global Catalogue of Microorganisms (GCM) 10K type strain sequencing project: providing services to taxonomists for standard genome sequencing and annotation.</title>
        <authorList>
            <consortium name="The Broad Institute Genomics Platform"/>
            <consortium name="The Broad Institute Genome Sequencing Center for Infectious Disease"/>
            <person name="Wu L."/>
            <person name="Ma J."/>
        </authorList>
    </citation>
    <scope>NUCLEOTIDE SEQUENCE [LARGE SCALE GENOMIC DNA]</scope>
    <source>
        <strain evidence="11">CCUG 67170</strain>
    </source>
</reference>
<dbReference type="Gene3D" id="1.10.1380.10">
    <property type="entry name" value="Neutral endopeptidase , domain2"/>
    <property type="match status" value="1"/>
</dbReference>
<dbReference type="RefSeq" id="WP_380427792.1">
    <property type="nucleotide sequence ID" value="NZ_JBHRZV010000052.1"/>
</dbReference>
<evidence type="ECO:0000313" key="10">
    <source>
        <dbReference type="EMBL" id="MFC3928868.1"/>
    </source>
</evidence>
<dbReference type="EC" id="3.4.24.-" evidence="10"/>
<gene>
    <name evidence="10" type="ORF">ACFORF_09915</name>
</gene>
<sequence length="631" mass="73775">MTANNNFYRFVNENWEKSATIPSDLAEMDSFTEIQVDIEKKIQQFLSVSKDNFIDMNEHVTSDDYMVEFIKYYTLISDFEKRDKIGIEPIKKILDLYQGIESFADFIVKLPELELSGNPSLMPFSIEPDFKKSNTNVLWAWGLKTILPDTLFYTEQYQYGNNLLQQWRQCQLNLISNFGFELAEAESMLDDIIYLDRIVSELNISKEEMSDYNNIYNIYPFSEFNSWNEEIDFGSYFYDLIGEIPDVIIVAEEKFWKNSRKIFCSENWKYIKSLLIYQVILTYAAYLTEEIRISSGEFGRYLYGIKEVRNKDKEAFYLAQSLYMQAIGNWYADNFFSEDIFLRVERIVEDLIEEYRKELLANTWLSASTKKIALEKLDKMNIQVGKPSNLPPTYQFKKINLDKTLIENMQMILADSISYMWKQWNKPIDKNQWNISAHTVNALYDFRRNMIIIPAAILNEPFFSADYTLSQNYGGLGTLIAHEISHAFDLNGSMFDADGNRGSWWLDSDYQELMKISSKFNKQCLAKDKSLVNKMTISEDLADLAGLICSLNSLVGREGYSLEDFFTTFARCHRSILNKEYGEIQEVLDVHSPNEERVNVPLSNLKEFHETFGVGQGDSMWRCETDRVKVW</sequence>
<dbReference type="PRINTS" id="PR00786">
    <property type="entry name" value="NEPRILYSIN"/>
</dbReference>
<keyword evidence="7" id="KW-0482">Metalloprotease</keyword>